<keyword evidence="2" id="KW-0411">Iron-sulfur</keyword>
<feature type="domain" description="Radical SAM core" evidence="3">
    <location>
        <begin position="1"/>
        <end position="234"/>
    </location>
</feature>
<dbReference type="InterPro" id="IPR034505">
    <property type="entry name" value="Coproporphyrinogen-III_oxidase"/>
</dbReference>
<evidence type="ECO:0000259" key="3">
    <source>
        <dbReference type="PROSITE" id="PS51918"/>
    </source>
</evidence>
<dbReference type="EMBL" id="CP030759">
    <property type="protein sequence ID" value="AXA34941.1"/>
    <property type="molecule type" value="Genomic_DNA"/>
</dbReference>
<dbReference type="GO" id="GO:0051539">
    <property type="term" value="F:4 iron, 4 sulfur cluster binding"/>
    <property type="evidence" value="ECO:0007669"/>
    <property type="project" value="UniProtKB-UniRule"/>
</dbReference>
<dbReference type="NCBIfam" id="TIGR00539">
    <property type="entry name" value="hemN_rel"/>
    <property type="match status" value="1"/>
</dbReference>
<dbReference type="Pfam" id="PF04055">
    <property type="entry name" value="Radical_SAM"/>
    <property type="match status" value="1"/>
</dbReference>
<dbReference type="Proteomes" id="UP000262583">
    <property type="component" value="Chromosome"/>
</dbReference>
<dbReference type="PANTHER" id="PTHR13932:SF5">
    <property type="entry name" value="RADICAL S-ADENOSYL METHIONINE DOMAIN-CONTAINING PROTEIN 1, MITOCHONDRIAL"/>
    <property type="match status" value="1"/>
</dbReference>
<comment type="similarity">
    <text evidence="1">Belongs to the anaerobic coproporphyrinogen-III oxidase family. HemW subfamily.</text>
</comment>
<dbReference type="SFLD" id="SFLDF00288">
    <property type="entry name" value="HemN-like__clustered_with_nucl"/>
    <property type="match status" value="1"/>
</dbReference>
<keyword evidence="2" id="KW-0408">Iron</keyword>
<dbReference type="Gene3D" id="3.30.750.200">
    <property type="match status" value="1"/>
</dbReference>
<dbReference type="InterPro" id="IPR010723">
    <property type="entry name" value="HemN_C"/>
</dbReference>
<dbReference type="InterPro" id="IPR007197">
    <property type="entry name" value="rSAM"/>
</dbReference>
<dbReference type="GO" id="GO:0005737">
    <property type="term" value="C:cytoplasm"/>
    <property type="evidence" value="ECO:0007669"/>
    <property type="project" value="UniProtKB-SubCell"/>
</dbReference>
<dbReference type="SFLD" id="SFLDS00029">
    <property type="entry name" value="Radical_SAM"/>
    <property type="match status" value="1"/>
</dbReference>
<dbReference type="PROSITE" id="PS51918">
    <property type="entry name" value="RADICAL_SAM"/>
    <property type="match status" value="1"/>
</dbReference>
<organism evidence="4 5">
    <name type="scientific">Sumerlaea chitinivorans</name>
    <dbReference type="NCBI Taxonomy" id="2250252"/>
    <lineage>
        <taxon>Bacteria</taxon>
        <taxon>Candidatus Sumerlaeota</taxon>
        <taxon>Candidatus Sumerlaeia</taxon>
        <taxon>Candidatus Sumerlaeales</taxon>
        <taxon>Candidatus Sumerlaeaceae</taxon>
        <taxon>Candidatus Sumerlaea</taxon>
    </lineage>
</organism>
<keyword evidence="2" id="KW-0349">Heme</keyword>
<dbReference type="InterPro" id="IPR058240">
    <property type="entry name" value="rSAM_sf"/>
</dbReference>
<proteinExistence type="inferred from homology"/>
<evidence type="ECO:0000313" key="4">
    <source>
        <dbReference type="EMBL" id="AXA34941.1"/>
    </source>
</evidence>
<comment type="subcellular location">
    <subcellularLocation>
        <location evidence="2">Cytoplasm</location>
    </subcellularLocation>
</comment>
<dbReference type="SMART" id="SM00729">
    <property type="entry name" value="Elp3"/>
    <property type="match status" value="1"/>
</dbReference>
<keyword evidence="2" id="KW-0143">Chaperone</keyword>
<comment type="function">
    <text evidence="2">Probably acts as a heme chaperone, transferring heme to an unknown acceptor. Binds one molecule of heme per monomer, possibly covalently. Binds 1 [4Fe-4S] cluster. The cluster is coordinated with 3 cysteines and an exchangeable S-adenosyl-L-methionine.</text>
</comment>
<dbReference type="InterPro" id="IPR006638">
    <property type="entry name" value="Elp3/MiaA/NifB-like_rSAM"/>
</dbReference>
<keyword evidence="2" id="KW-0949">S-adenosyl-L-methionine</keyword>
<accession>A0A2Z4Y165</accession>
<evidence type="ECO:0000256" key="1">
    <source>
        <dbReference type="ARBA" id="ARBA00006100"/>
    </source>
</evidence>
<dbReference type="GO" id="GO:0006779">
    <property type="term" value="P:porphyrin-containing compound biosynthetic process"/>
    <property type="evidence" value="ECO:0007669"/>
    <property type="project" value="InterPro"/>
</dbReference>
<dbReference type="InterPro" id="IPR004559">
    <property type="entry name" value="HemW-like"/>
</dbReference>
<dbReference type="SUPFAM" id="SSF102114">
    <property type="entry name" value="Radical SAM enzymes"/>
    <property type="match status" value="1"/>
</dbReference>
<gene>
    <name evidence="4" type="ORF">BRCON_0164</name>
</gene>
<evidence type="ECO:0000256" key="2">
    <source>
        <dbReference type="RuleBase" id="RU364116"/>
    </source>
</evidence>
<dbReference type="GO" id="GO:0046872">
    <property type="term" value="F:metal ion binding"/>
    <property type="evidence" value="ECO:0007669"/>
    <property type="project" value="UniProtKB-UniRule"/>
</dbReference>
<dbReference type="KEGG" id="schv:BRCON_0164"/>
<evidence type="ECO:0000313" key="5">
    <source>
        <dbReference type="Proteomes" id="UP000262583"/>
    </source>
</evidence>
<dbReference type="Pfam" id="PF06969">
    <property type="entry name" value="HemN_C"/>
    <property type="match status" value="1"/>
</dbReference>
<keyword evidence="2" id="KW-0963">Cytoplasm</keyword>
<dbReference type="AlphaFoldDB" id="A0A2Z4Y165"/>
<dbReference type="PANTHER" id="PTHR13932">
    <property type="entry name" value="COPROPORPHYRINIGEN III OXIDASE"/>
    <property type="match status" value="1"/>
</dbReference>
<dbReference type="GO" id="GO:0004109">
    <property type="term" value="F:coproporphyrinogen oxidase activity"/>
    <property type="evidence" value="ECO:0007669"/>
    <property type="project" value="InterPro"/>
</dbReference>
<dbReference type="SFLD" id="SFLDF00562">
    <property type="entry name" value="HemN-like__clustered_with_heat"/>
    <property type="match status" value="1"/>
</dbReference>
<dbReference type="SFLD" id="SFLDG01065">
    <property type="entry name" value="anaerobic_coproporphyrinogen-I"/>
    <property type="match status" value="1"/>
</dbReference>
<reference evidence="4 5" key="1">
    <citation type="submission" date="2018-05" db="EMBL/GenBank/DDBJ databases">
        <title>A metagenomic window into the 2 km-deep terrestrial subsurface aquifer revealed taxonomically and functionally diverse microbial community comprising novel uncultured bacterial lineages.</title>
        <authorList>
            <person name="Kadnikov V.V."/>
            <person name="Mardanov A.V."/>
            <person name="Beletsky A.V."/>
            <person name="Banks D."/>
            <person name="Pimenov N.V."/>
            <person name="Frank Y.A."/>
            <person name="Karnachuk O.V."/>
            <person name="Ravin N.V."/>
        </authorList>
    </citation>
    <scope>NUCLEOTIDE SEQUENCE [LARGE SCALE GENOMIC DNA]</scope>
    <source>
        <strain evidence="4">BY</strain>
    </source>
</reference>
<name>A0A2Z4Y165_SUMC1</name>
<sequence>MEHYVYIHVPFCEKRCPYCDFFKLEAGPQAAVFADEWLDLIAKEIQLLEVIGDIARSNPVATIYFGGGTPSLISAHKMHHFLQWFREHFAWASDIEVTVEMQPGTADEQKIAEYVAAGVNRFSIGAQTFNPALLARLERRHTVEQTFELIRLAKKYASTSIDLICALPGQTLAMWQQELETLLSWEVPHVSVYELTFYRGTRLGEAFERGDVRQSEEDLRIAIFEATAEKLTRAGYEHYEISNFAQPSKRSRHNVNYWRLGNYVGLGAGAHSFLFPHRYLNPNNVTAYRESIEKGILPRVLTDPRDRDVLLMENLQMALRLREGVSRTDFEQRFGVDPVEWLKPKLEVLRETGFADWDETRCWLTFAGWLRFDSILGYLA</sequence>
<protein>
    <recommendedName>
        <fullName evidence="2">Heme chaperone HemW</fullName>
    </recommendedName>
</protein>
<keyword evidence="2" id="KW-0479">Metal-binding</keyword>
<keyword evidence="2" id="KW-0004">4Fe-4S</keyword>